<evidence type="ECO:0000256" key="2">
    <source>
        <dbReference type="SAM" id="SignalP"/>
    </source>
</evidence>
<name>A0AAU7FBS3_9NEIS</name>
<keyword evidence="1" id="KW-0812">Transmembrane</keyword>
<feature type="signal peptide" evidence="2">
    <location>
        <begin position="1"/>
        <end position="19"/>
    </location>
</feature>
<dbReference type="AlphaFoldDB" id="A0AAU7FBS3"/>
<dbReference type="RefSeq" id="WP_348945520.1">
    <property type="nucleotide sequence ID" value="NZ_CP157355.1"/>
</dbReference>
<gene>
    <name evidence="3" type="ORF">ABHF33_02710</name>
</gene>
<evidence type="ECO:0000313" key="3">
    <source>
        <dbReference type="EMBL" id="XBM01216.1"/>
    </source>
</evidence>
<evidence type="ECO:0000256" key="1">
    <source>
        <dbReference type="SAM" id="Phobius"/>
    </source>
</evidence>
<dbReference type="KEGG" id="cmav:ABHF33_02710"/>
<evidence type="ECO:0008006" key="4">
    <source>
        <dbReference type="Google" id="ProtNLM"/>
    </source>
</evidence>
<sequence length="176" mass="18343">MKRITVLICGLILSAVSWAHGDEDHGAAPHPQTLSSAAPSAETATRDFELLASMDGETLIVHLNHFADNRPVANAEIEVESGSFKTRLKAVSAGVYQASAAPLAKPGEHALALTVLAGEEADLLDTTLKVAAPLAPQTSKFAGQQDWLVGVGLVVAGLLLIVALALGLRRRKGHTS</sequence>
<keyword evidence="1" id="KW-0472">Membrane</keyword>
<protein>
    <recommendedName>
        <fullName evidence="4">Copper resistance protein CopC</fullName>
    </recommendedName>
</protein>
<accession>A0AAU7FBS3</accession>
<feature type="transmembrane region" description="Helical" evidence="1">
    <location>
        <begin position="147"/>
        <end position="168"/>
    </location>
</feature>
<organism evidence="3">
    <name type="scientific">Chitinibacter mangrovi</name>
    <dbReference type="NCBI Taxonomy" id="3153927"/>
    <lineage>
        <taxon>Bacteria</taxon>
        <taxon>Pseudomonadati</taxon>
        <taxon>Pseudomonadota</taxon>
        <taxon>Betaproteobacteria</taxon>
        <taxon>Neisseriales</taxon>
        <taxon>Chitinibacteraceae</taxon>
        <taxon>Chitinibacter</taxon>
    </lineage>
</organism>
<keyword evidence="2" id="KW-0732">Signal</keyword>
<proteinExistence type="predicted"/>
<reference evidence="3" key="1">
    <citation type="submission" date="2024-05" db="EMBL/GenBank/DDBJ databases">
        <authorList>
            <person name="Yang L."/>
            <person name="Pan L."/>
        </authorList>
    </citation>
    <scope>NUCLEOTIDE SEQUENCE</scope>
    <source>
        <strain evidence="3">FCG-7</strain>
    </source>
</reference>
<dbReference type="EMBL" id="CP157355">
    <property type="protein sequence ID" value="XBM01216.1"/>
    <property type="molecule type" value="Genomic_DNA"/>
</dbReference>
<feature type="chain" id="PRO_5043672141" description="Copper resistance protein CopC" evidence="2">
    <location>
        <begin position="20"/>
        <end position="176"/>
    </location>
</feature>
<keyword evidence="1" id="KW-1133">Transmembrane helix</keyword>